<dbReference type="CDD" id="cd01392">
    <property type="entry name" value="HTH_LacI"/>
    <property type="match status" value="1"/>
</dbReference>
<dbReference type="OrthoDB" id="3602807at2"/>
<comment type="caution">
    <text evidence="5">The sequence shown here is derived from an EMBL/GenBank/DDBJ whole genome shotgun (WGS) entry which is preliminary data.</text>
</comment>
<accession>A0A2X0IHY9</accession>
<dbReference type="Proteomes" id="UP000248889">
    <property type="component" value="Unassembled WGS sequence"/>
</dbReference>
<evidence type="ECO:0000256" key="2">
    <source>
        <dbReference type="ARBA" id="ARBA00023125"/>
    </source>
</evidence>
<dbReference type="PANTHER" id="PTHR30146:SF153">
    <property type="entry name" value="LACTOSE OPERON REPRESSOR"/>
    <property type="match status" value="1"/>
</dbReference>
<proteinExistence type="predicted"/>
<dbReference type="Pfam" id="PF00356">
    <property type="entry name" value="LacI"/>
    <property type="match status" value="1"/>
</dbReference>
<evidence type="ECO:0000256" key="3">
    <source>
        <dbReference type="ARBA" id="ARBA00023163"/>
    </source>
</evidence>
<dbReference type="SUPFAM" id="SSF53822">
    <property type="entry name" value="Periplasmic binding protein-like I"/>
    <property type="match status" value="1"/>
</dbReference>
<protein>
    <submittedName>
        <fullName evidence="5">LacI family transcriptional regulator</fullName>
    </submittedName>
</protein>
<dbReference type="InterPro" id="IPR010982">
    <property type="entry name" value="Lambda_DNA-bd_dom_sf"/>
</dbReference>
<dbReference type="RefSeq" id="WP_111503961.1">
    <property type="nucleotide sequence ID" value="NZ_QKYN01000092.1"/>
</dbReference>
<keyword evidence="1" id="KW-0805">Transcription regulation</keyword>
<dbReference type="PROSITE" id="PS00356">
    <property type="entry name" value="HTH_LACI_1"/>
    <property type="match status" value="1"/>
</dbReference>
<dbReference type="Gene3D" id="1.10.260.40">
    <property type="entry name" value="lambda repressor-like DNA-binding domains"/>
    <property type="match status" value="1"/>
</dbReference>
<dbReference type="CDD" id="cd06267">
    <property type="entry name" value="PBP1_LacI_sugar_binding-like"/>
    <property type="match status" value="1"/>
</dbReference>
<dbReference type="InterPro" id="IPR028082">
    <property type="entry name" value="Peripla_BP_I"/>
</dbReference>
<dbReference type="EMBL" id="QKYN01000092">
    <property type="protein sequence ID" value="RAG83203.1"/>
    <property type="molecule type" value="Genomic_DNA"/>
</dbReference>
<name>A0A2X0IHY9_9ACTN</name>
<keyword evidence="3" id="KW-0804">Transcription</keyword>
<feature type="domain" description="HTH lacI-type" evidence="4">
    <location>
        <begin position="4"/>
        <end position="58"/>
    </location>
</feature>
<dbReference type="SMART" id="SM00354">
    <property type="entry name" value="HTH_LACI"/>
    <property type="match status" value="1"/>
</dbReference>
<dbReference type="InterPro" id="IPR000843">
    <property type="entry name" value="HTH_LacI"/>
</dbReference>
<dbReference type="Gene3D" id="3.40.50.2300">
    <property type="match status" value="2"/>
</dbReference>
<dbReference type="GO" id="GO:0000976">
    <property type="term" value="F:transcription cis-regulatory region binding"/>
    <property type="evidence" value="ECO:0007669"/>
    <property type="project" value="TreeGrafter"/>
</dbReference>
<gene>
    <name evidence="5" type="ORF">DN069_23500</name>
</gene>
<dbReference type="SUPFAM" id="SSF47413">
    <property type="entry name" value="lambda repressor-like DNA-binding domains"/>
    <property type="match status" value="1"/>
</dbReference>
<dbReference type="PROSITE" id="PS50932">
    <property type="entry name" value="HTH_LACI_2"/>
    <property type="match status" value="1"/>
</dbReference>
<evidence type="ECO:0000259" key="4">
    <source>
        <dbReference type="PROSITE" id="PS50932"/>
    </source>
</evidence>
<dbReference type="InterPro" id="IPR046335">
    <property type="entry name" value="LacI/GalR-like_sensor"/>
</dbReference>
<evidence type="ECO:0000313" key="5">
    <source>
        <dbReference type="EMBL" id="RAG83203.1"/>
    </source>
</evidence>
<dbReference type="Pfam" id="PF13377">
    <property type="entry name" value="Peripla_BP_3"/>
    <property type="match status" value="1"/>
</dbReference>
<dbReference type="AlphaFoldDB" id="A0A2X0IHY9"/>
<keyword evidence="6" id="KW-1185">Reference proteome</keyword>
<dbReference type="PANTHER" id="PTHR30146">
    <property type="entry name" value="LACI-RELATED TRANSCRIPTIONAL REPRESSOR"/>
    <property type="match status" value="1"/>
</dbReference>
<evidence type="ECO:0000313" key="6">
    <source>
        <dbReference type="Proteomes" id="UP000248889"/>
    </source>
</evidence>
<reference evidence="5 6" key="1">
    <citation type="submission" date="2018-06" db="EMBL/GenBank/DDBJ databases">
        <title>Streptacidiphilus pinicola sp. nov., isolated from pine grove soil.</title>
        <authorList>
            <person name="Roh S.G."/>
            <person name="Park S."/>
            <person name="Kim M.-K."/>
            <person name="Yun B.-R."/>
            <person name="Park J."/>
            <person name="Kim M.J."/>
            <person name="Kim Y.S."/>
            <person name="Kim S.B."/>
        </authorList>
    </citation>
    <scope>NUCLEOTIDE SEQUENCE [LARGE SCALE GENOMIC DNA]</scope>
    <source>
        <strain evidence="5 6">MMS16-CNU450</strain>
    </source>
</reference>
<dbReference type="GO" id="GO:0003700">
    <property type="term" value="F:DNA-binding transcription factor activity"/>
    <property type="evidence" value="ECO:0007669"/>
    <property type="project" value="TreeGrafter"/>
</dbReference>
<organism evidence="5 6">
    <name type="scientific">Streptacidiphilus pinicola</name>
    <dbReference type="NCBI Taxonomy" id="2219663"/>
    <lineage>
        <taxon>Bacteria</taxon>
        <taxon>Bacillati</taxon>
        <taxon>Actinomycetota</taxon>
        <taxon>Actinomycetes</taxon>
        <taxon>Kitasatosporales</taxon>
        <taxon>Streptomycetaceae</taxon>
        <taxon>Streptacidiphilus</taxon>
    </lineage>
</organism>
<keyword evidence="2" id="KW-0238">DNA-binding</keyword>
<evidence type="ECO:0000256" key="1">
    <source>
        <dbReference type="ARBA" id="ARBA00023015"/>
    </source>
</evidence>
<sequence length="327" mass="34951">MTRVRIVDVAKTAGVSRATVTNALKGTGRMTGRTREHVLSVAAALGYPLATDPRRLSPSRTLALGVTTLGAEAWNFAALPYFAQVIAGALASAHARGYGLTVLPAAPADRRWHALVADGVLMLDPQQDDPVERLLRASDVPRVYVGRPACPEPSDVWVDNDHDSVLRSVLALLRSQGARRIALIAGPGSDYYACRNAEIYRLWSAEHGNDPLILPLDHPELGEALFATRRGERPDAVYGIYESAGRLALDAALRQGLRVPDDVLVACMSEDPAYTETAPPITTLSLSPRLAGGLAVEALIQLIETGKACPIPSLPVHLAVRASTRRG</sequence>